<dbReference type="EMBL" id="KQ417012">
    <property type="protein sequence ID" value="KOF94201.1"/>
    <property type="molecule type" value="Genomic_DNA"/>
</dbReference>
<dbReference type="Pfam" id="PF02245">
    <property type="entry name" value="Pur_DNA_glyco"/>
    <property type="match status" value="1"/>
</dbReference>
<dbReference type="OrthoDB" id="6353017at2759"/>
<dbReference type="CDD" id="cd00540">
    <property type="entry name" value="AAG"/>
    <property type="match status" value="1"/>
</dbReference>
<evidence type="ECO:0000256" key="1">
    <source>
        <dbReference type="ARBA" id="ARBA00000086"/>
    </source>
</evidence>
<dbReference type="SUPFAM" id="SSF50486">
    <property type="entry name" value="FMT C-terminal domain-like"/>
    <property type="match status" value="1"/>
</dbReference>
<dbReference type="NCBIfam" id="TIGR00567">
    <property type="entry name" value="3mg"/>
    <property type="match status" value="1"/>
</dbReference>
<evidence type="ECO:0000256" key="10">
    <source>
        <dbReference type="ARBA" id="ARBA00068926"/>
    </source>
</evidence>
<reference evidence="15" key="1">
    <citation type="submission" date="2015-07" db="EMBL/GenBank/DDBJ databases">
        <title>MeaNS - Measles Nucleotide Surveillance Program.</title>
        <authorList>
            <person name="Tran T."/>
            <person name="Druce J."/>
        </authorList>
    </citation>
    <scope>NUCLEOTIDE SEQUENCE</scope>
    <source>
        <strain evidence="15">UCB-OBI-ISO-001</strain>
        <tissue evidence="15">Gonad</tissue>
    </source>
</reference>
<organism evidence="15">
    <name type="scientific">Octopus bimaculoides</name>
    <name type="common">California two-spotted octopus</name>
    <dbReference type="NCBI Taxonomy" id="37653"/>
    <lineage>
        <taxon>Eukaryota</taxon>
        <taxon>Metazoa</taxon>
        <taxon>Spiralia</taxon>
        <taxon>Lophotrochozoa</taxon>
        <taxon>Mollusca</taxon>
        <taxon>Cephalopoda</taxon>
        <taxon>Coleoidea</taxon>
        <taxon>Octopodiformes</taxon>
        <taxon>Octopoda</taxon>
        <taxon>Incirrata</taxon>
        <taxon>Octopodidae</taxon>
        <taxon>Octopus</taxon>
    </lineage>
</organism>
<evidence type="ECO:0000256" key="3">
    <source>
        <dbReference type="ARBA" id="ARBA00009232"/>
    </source>
</evidence>
<evidence type="ECO:0000256" key="12">
    <source>
        <dbReference type="ARBA" id="ARBA00078171"/>
    </source>
</evidence>
<protein>
    <recommendedName>
        <fullName evidence="10">DNA-3-methyladenine glycosylase</fullName>
        <ecNumber evidence="4">3.2.2.21</ecNumber>
    </recommendedName>
    <alternativeName>
        <fullName evidence="11">3-alkyladenine DNA glycosylase</fullName>
    </alternativeName>
    <alternativeName>
        <fullName evidence="8">3-methyladenine DNA glycosidase</fullName>
    </alternativeName>
    <alternativeName>
        <fullName evidence="13">ADPG</fullName>
    </alternativeName>
    <alternativeName>
        <fullName evidence="12">N-methylpurine-DNA glycosylase</fullName>
    </alternativeName>
</protein>
<dbReference type="GO" id="GO:0006284">
    <property type="term" value="P:base-excision repair"/>
    <property type="evidence" value="ECO:0007669"/>
    <property type="project" value="InterPro"/>
</dbReference>
<dbReference type="InterPro" id="IPR011034">
    <property type="entry name" value="Formyl_transferase-like_C_sf"/>
</dbReference>
<dbReference type="STRING" id="37653.A0A0L8HZJ1"/>
<dbReference type="GO" id="GO:0003905">
    <property type="term" value="F:alkylbase DNA N-glycosylase activity"/>
    <property type="evidence" value="ECO:0007669"/>
    <property type="project" value="UniProtKB-EC"/>
</dbReference>
<evidence type="ECO:0000256" key="14">
    <source>
        <dbReference type="SAM" id="MobiDB-lite"/>
    </source>
</evidence>
<proteinExistence type="inferred from homology"/>
<dbReference type="AlphaFoldDB" id="A0A0L8HZJ1"/>
<dbReference type="PANTHER" id="PTHR10429">
    <property type="entry name" value="DNA-3-METHYLADENINE GLYCOSYLASE"/>
    <property type="match status" value="1"/>
</dbReference>
<comment type="catalytic activity">
    <reaction evidence="1">
        <text>Hydrolysis of alkylated DNA, releasing 3-methyladenine, 3-methylguanine, 7-methylguanine and 7-methyladenine.</text>
        <dbReference type="EC" id="3.2.2.21"/>
    </reaction>
</comment>
<name>A0A0L8HZJ1_OCTBM</name>
<evidence type="ECO:0000256" key="4">
    <source>
        <dbReference type="ARBA" id="ARBA00012000"/>
    </source>
</evidence>
<evidence type="ECO:0000256" key="9">
    <source>
        <dbReference type="ARBA" id="ARBA00066187"/>
    </source>
</evidence>
<dbReference type="InterPro" id="IPR036995">
    <property type="entry name" value="MPG_sf"/>
</dbReference>
<dbReference type="EMBL" id="KQ417012">
    <property type="protein sequence ID" value="KOF94200.1"/>
    <property type="molecule type" value="Genomic_DNA"/>
</dbReference>
<keyword evidence="5" id="KW-0227">DNA damage</keyword>
<dbReference type="HAMAP" id="MF_00527">
    <property type="entry name" value="3MGH"/>
    <property type="match status" value="1"/>
</dbReference>
<dbReference type="PANTHER" id="PTHR10429:SF0">
    <property type="entry name" value="DNA-3-METHYLADENINE GLYCOSYLASE"/>
    <property type="match status" value="1"/>
</dbReference>
<dbReference type="OMA" id="LPWRWYL"/>
<accession>A0A0L8HZJ1</accession>
<evidence type="ECO:0000313" key="15">
    <source>
        <dbReference type="EMBL" id="KOF94200.1"/>
    </source>
</evidence>
<comment type="subunit">
    <text evidence="9">Binds MBD1. Binds SSBP1.</text>
</comment>
<dbReference type="GO" id="GO:0003677">
    <property type="term" value="F:DNA binding"/>
    <property type="evidence" value="ECO:0007669"/>
    <property type="project" value="InterPro"/>
</dbReference>
<feature type="region of interest" description="Disordered" evidence="14">
    <location>
        <begin position="1"/>
        <end position="20"/>
    </location>
</feature>
<evidence type="ECO:0000256" key="13">
    <source>
        <dbReference type="ARBA" id="ARBA00082988"/>
    </source>
</evidence>
<keyword evidence="7" id="KW-0234">DNA repair</keyword>
<evidence type="ECO:0000256" key="6">
    <source>
        <dbReference type="ARBA" id="ARBA00022801"/>
    </source>
</evidence>
<dbReference type="InterPro" id="IPR003180">
    <property type="entry name" value="MPG"/>
</dbReference>
<dbReference type="KEGG" id="obi:106867846"/>
<evidence type="ECO:0000256" key="8">
    <source>
        <dbReference type="ARBA" id="ARBA00033426"/>
    </source>
</evidence>
<evidence type="ECO:0000256" key="11">
    <source>
        <dbReference type="ARBA" id="ARBA00076879"/>
    </source>
</evidence>
<dbReference type="Gene3D" id="3.10.300.10">
    <property type="entry name" value="Methylpurine-DNA glycosylase (MPG)"/>
    <property type="match status" value="1"/>
</dbReference>
<keyword evidence="6" id="KW-0378">Hydrolase</keyword>
<evidence type="ECO:0000256" key="5">
    <source>
        <dbReference type="ARBA" id="ARBA00022763"/>
    </source>
</evidence>
<sequence>MAPKKRQAEHKDSEITSSKYFAKQNKEESSSSIKKLFDPCLRLIGTFYQKECVDLSRALLGRYIVRAFDDGSQVCGKIVETEAYCGIEDACSHSYNNRRTERTEAMFMPPGTLYVYTIYGMYNCMNISSSGDGCAVLIRALQPISGLEKMQCLRSKKNPLKPIKEKNLCNGPSKLCQALDVTKETFNKEDLITSNRLWLSSGDTVEDSEIDISKRINITGDEIWVNKPLRFFIKYNPYVSVKNAN</sequence>
<dbReference type="FunFam" id="3.10.300.10:FF:000001">
    <property type="entry name" value="Putative 3-methyladenine DNA glycosylase"/>
    <property type="match status" value="1"/>
</dbReference>
<evidence type="ECO:0000256" key="7">
    <source>
        <dbReference type="ARBA" id="ARBA00023204"/>
    </source>
</evidence>
<comment type="similarity">
    <text evidence="3">Belongs to the DNA glycosylase MPG family.</text>
</comment>
<evidence type="ECO:0000256" key="2">
    <source>
        <dbReference type="ARBA" id="ARBA00002421"/>
    </source>
</evidence>
<comment type="function">
    <text evidence="2">Hydrolysis of the deoxyribose N-glycosidic bond to excise 3-methyladenine, and 7-methylguanine from the damaged DNA polymer formed by alkylation lesions.</text>
</comment>
<gene>
    <name evidence="15" type="ORF">OCBIM_22002519mg</name>
</gene>
<dbReference type="EC" id="3.2.2.21" evidence="4"/>